<dbReference type="PANTHER" id="PTHR47799:SF1">
    <property type="entry name" value="OMEGA-AMIDASE YAFV"/>
    <property type="match status" value="1"/>
</dbReference>
<dbReference type="SUPFAM" id="SSF56317">
    <property type="entry name" value="Carbon-nitrogen hydrolase"/>
    <property type="match status" value="1"/>
</dbReference>
<evidence type="ECO:0000256" key="3">
    <source>
        <dbReference type="ARBA" id="ARBA00039118"/>
    </source>
</evidence>
<dbReference type="GO" id="GO:0050152">
    <property type="term" value="F:omega-amidase activity"/>
    <property type="evidence" value="ECO:0007669"/>
    <property type="project" value="UniProtKB-EC"/>
</dbReference>
<organism evidence="7 8">
    <name type="scientific">Flavobacterium saliperosum</name>
    <dbReference type="NCBI Taxonomy" id="329186"/>
    <lineage>
        <taxon>Bacteria</taxon>
        <taxon>Pseudomonadati</taxon>
        <taxon>Bacteroidota</taxon>
        <taxon>Flavobacteriia</taxon>
        <taxon>Flavobacteriales</taxon>
        <taxon>Flavobacteriaceae</taxon>
        <taxon>Flavobacterium</taxon>
    </lineage>
</organism>
<comment type="similarity">
    <text evidence="1">Belongs to the carbon-nitrogen hydrolase superfamily. NIT1/NIT2 family.</text>
</comment>
<evidence type="ECO:0000313" key="8">
    <source>
        <dbReference type="Proteomes" id="UP000182124"/>
    </source>
</evidence>
<dbReference type="EMBL" id="FMTY01000008">
    <property type="protein sequence ID" value="SCX17589.1"/>
    <property type="molecule type" value="Genomic_DNA"/>
</dbReference>
<comment type="catalytic activity">
    <reaction evidence="4">
        <text>a monoamide of a dicarboxylate + H2O = a dicarboxylate + NH4(+)</text>
        <dbReference type="Rhea" id="RHEA:11716"/>
        <dbReference type="ChEBI" id="CHEBI:15377"/>
        <dbReference type="ChEBI" id="CHEBI:28938"/>
        <dbReference type="ChEBI" id="CHEBI:28965"/>
        <dbReference type="ChEBI" id="CHEBI:77450"/>
        <dbReference type="EC" id="3.5.1.3"/>
    </reaction>
</comment>
<evidence type="ECO:0000256" key="5">
    <source>
        <dbReference type="ARBA" id="ARBA00072139"/>
    </source>
</evidence>
<dbReference type="Proteomes" id="UP000182124">
    <property type="component" value="Unassembled WGS sequence"/>
</dbReference>
<feature type="domain" description="CN hydrolase" evidence="6">
    <location>
        <begin position="17"/>
        <end position="248"/>
    </location>
</feature>
<dbReference type="FunFam" id="3.60.110.10:FF:000004">
    <property type="entry name" value="Carbon-nitrogen hydrolase"/>
    <property type="match status" value="1"/>
</dbReference>
<dbReference type="AlphaFoldDB" id="A0A1G4W6Q5"/>
<dbReference type="PANTHER" id="PTHR47799">
    <property type="entry name" value="OMEGA-AMIDASE YAFV"/>
    <property type="match status" value="1"/>
</dbReference>
<protein>
    <recommendedName>
        <fullName evidence="5">Omega-amidase YafV</fullName>
        <ecNumber evidence="3">3.5.1.3</ecNumber>
    </recommendedName>
</protein>
<evidence type="ECO:0000259" key="6">
    <source>
        <dbReference type="PROSITE" id="PS50263"/>
    </source>
</evidence>
<dbReference type="NCBIfam" id="NF007757">
    <property type="entry name" value="PRK10438.1"/>
    <property type="match status" value="1"/>
</dbReference>
<accession>A0A1G4W6Q5</accession>
<evidence type="ECO:0000256" key="4">
    <source>
        <dbReference type="ARBA" id="ARBA00052904"/>
    </source>
</evidence>
<evidence type="ECO:0000256" key="2">
    <source>
        <dbReference type="ARBA" id="ARBA00022801"/>
    </source>
</evidence>
<evidence type="ECO:0000256" key="1">
    <source>
        <dbReference type="ARBA" id="ARBA00010613"/>
    </source>
</evidence>
<gene>
    <name evidence="7" type="ORF">SAMN02927925_02536</name>
</gene>
<reference evidence="7 8" key="1">
    <citation type="submission" date="2016-10" db="EMBL/GenBank/DDBJ databases">
        <authorList>
            <person name="de Groot N.N."/>
        </authorList>
    </citation>
    <scope>NUCLEOTIDE SEQUENCE [LARGE SCALE GENOMIC DNA]</scope>
    <source>
        <strain evidence="7 8">CGMCC 1.3801</strain>
    </source>
</reference>
<evidence type="ECO:0000313" key="7">
    <source>
        <dbReference type="EMBL" id="SCX17589.1"/>
    </source>
</evidence>
<dbReference type="InterPro" id="IPR052737">
    <property type="entry name" value="Omega-amidase_YafV"/>
</dbReference>
<dbReference type="GO" id="GO:0106008">
    <property type="term" value="F:2-oxoglutaramate amidase activity"/>
    <property type="evidence" value="ECO:0007669"/>
    <property type="project" value="TreeGrafter"/>
</dbReference>
<dbReference type="CDD" id="cd07575">
    <property type="entry name" value="Xc-1258_like"/>
    <property type="match status" value="1"/>
</dbReference>
<dbReference type="STRING" id="329186.SAMN02927925_02536"/>
<keyword evidence="2 7" id="KW-0378">Hydrolase</keyword>
<dbReference type="Gene3D" id="3.60.110.10">
    <property type="entry name" value="Carbon-nitrogen hydrolase"/>
    <property type="match status" value="1"/>
</dbReference>
<name>A0A1G4W6Q5_9FLAO</name>
<dbReference type="Pfam" id="PF00795">
    <property type="entry name" value="CN_hydrolase"/>
    <property type="match status" value="1"/>
</dbReference>
<dbReference type="PROSITE" id="PS50263">
    <property type="entry name" value="CN_HYDROLASE"/>
    <property type="match status" value="1"/>
</dbReference>
<dbReference type="InterPro" id="IPR036526">
    <property type="entry name" value="C-N_Hydrolase_sf"/>
</dbReference>
<sequence>MLDAFLFLVILTKSHVMQISIIQAPLSWEHPEANRNYFTQKIQEVSSDTLLVVLPEMFTTGFTMNPHNVAETMDDVTVHWMKSIAKERNFAITGSIVIREDDKYYNRLLFVFPTGEVEFYDKRHGFSLAGEDKVYTRGTNKKIISYLGWKICPFICYDLRFPVFSRFNDDYDLLIYVANWPKPRINAWDALLKARAIENMSYVVGVNRIGEDENNNAYPGHSQVLDYLGNYMIEPLAKEAIATIQLDKETMLANRHKFGFLRDRDTFTLSV</sequence>
<dbReference type="InterPro" id="IPR003010">
    <property type="entry name" value="C-N_Hydrolase"/>
</dbReference>
<dbReference type="EC" id="3.5.1.3" evidence="3"/>
<dbReference type="eggNOG" id="COG0388">
    <property type="taxonomic scope" value="Bacteria"/>
</dbReference>
<proteinExistence type="inferred from homology"/>